<feature type="region of interest" description="Disordered" evidence="1">
    <location>
        <begin position="320"/>
        <end position="340"/>
    </location>
</feature>
<proteinExistence type="predicted"/>
<gene>
    <name evidence="2" type="ORF">TCEB3V08_LOCUS1774</name>
</gene>
<sequence>MGEGVKEEEMGLYLSHNNDPDREKDDGKCSSKVKGRDMGMTEEMLVRHHSLELQPLVCMERERGKKFMTLKLTTPSQDSKPEPAIAGKQDETDAFVYMTLVPATPLKEGERRGVTSQPTQVSSHANKNKWITETVKGASYRTEDIKFLLEYGDFLFNIFIGLVAVKPPPPSYHPIALCFGGCFVITDLFRIARQVLVERKILGMPIYRSGGGLRIEASGLLKPETNFAAGSVTLVTTPSPFYNMPFALFLEAGTNVGVLRHAHVEGNFRYCPVLLTFPSPPFSPLSKPYTSTFMSVSIRQGSRIGKVELEEVNSYLRGGGVENHLGKTTPSSPDRDSNLNLPVLSRRAQHDKRVSQLRHRGGTAYYYPFDLFALITNYANGLGIGKVELEEVNPQLRGGRVDNHLGKTTPVSPTEIRTSIYPSSEVELNTTSALANYATGAGNFGNHYLSTPNLYSNLDLLDIGSPIYYKSSVLDHAANEADNEVILLGSVVTEEGGVKEKRGRKDYGTSGSSISFRPRSIPLTLLRYVAYESLGKKGLTPPSPQPPHHPWPVRTFVVKGIEKEIDFRKIGLKGGRYRVASQPPQDLGVKLGNEGWKKGDGWMGLRGPGNVGEKDNPLSTACARLAEFRREPQILYHNRPSWRMEIGGGTVVEGGGKTCPVASAIYGFLDPSVLVDVEGYSKGVGKRRHIFTTHLGDAFERTDRHLPTHHPLFIQQTLFLVRRLGATRADGAGCDVSASGCCCRSLFSSWAVLLQKGHGGGRGGSEESTQSMITTNFVRSFRFTERKKKQQQTNERRLNTNKKSHIGKQKGFLRGVEGCLSSEAHAPECLRGGYTQLSCWVAIRGVLTVTISRWDTRGWWGANMEHWEPGETRGDKGDTFLPGADSTTPTTTAATHPYHTVQRRHILKRGGTSQTQFSVRYFFRDLEGYKKQCVTVNLNQTQQHWENVAVSMYVYSKLHIIRHSRGFKTLLRLGHNSILLLHLTRDRPSTTLLAAGHFCPLNDMQLVVQAHFNLGHTTYFQGYIGWIPTPPPAIRALITLQHPSGIRL</sequence>
<accession>A0A7R9CFN0</accession>
<reference evidence="2" key="1">
    <citation type="submission" date="2020-11" db="EMBL/GenBank/DDBJ databases">
        <authorList>
            <person name="Tran Van P."/>
        </authorList>
    </citation>
    <scope>NUCLEOTIDE SEQUENCE</scope>
</reference>
<dbReference type="AlphaFoldDB" id="A0A7R9CFN0"/>
<evidence type="ECO:0000313" key="2">
    <source>
        <dbReference type="EMBL" id="CAD7393815.1"/>
    </source>
</evidence>
<protein>
    <submittedName>
        <fullName evidence="2">Uncharacterized protein</fullName>
    </submittedName>
</protein>
<feature type="region of interest" description="Disordered" evidence="1">
    <location>
        <begin position="1"/>
        <end position="34"/>
    </location>
</feature>
<feature type="compositionally biased region" description="Basic and acidic residues" evidence="1">
    <location>
        <begin position="18"/>
        <end position="34"/>
    </location>
</feature>
<name>A0A7R9CFN0_TIMCR</name>
<organism evidence="2">
    <name type="scientific">Timema cristinae</name>
    <name type="common">Walking stick</name>
    <dbReference type="NCBI Taxonomy" id="61476"/>
    <lineage>
        <taxon>Eukaryota</taxon>
        <taxon>Metazoa</taxon>
        <taxon>Ecdysozoa</taxon>
        <taxon>Arthropoda</taxon>
        <taxon>Hexapoda</taxon>
        <taxon>Insecta</taxon>
        <taxon>Pterygota</taxon>
        <taxon>Neoptera</taxon>
        <taxon>Polyneoptera</taxon>
        <taxon>Phasmatodea</taxon>
        <taxon>Timematodea</taxon>
        <taxon>Timematoidea</taxon>
        <taxon>Timematidae</taxon>
        <taxon>Timema</taxon>
    </lineage>
</organism>
<dbReference type="EMBL" id="OC316803">
    <property type="protein sequence ID" value="CAD7393815.1"/>
    <property type="molecule type" value="Genomic_DNA"/>
</dbReference>
<evidence type="ECO:0000256" key="1">
    <source>
        <dbReference type="SAM" id="MobiDB-lite"/>
    </source>
</evidence>